<feature type="binding site" evidence="1">
    <location>
        <position position="224"/>
    </location>
    <ligand>
        <name>Mg(2+)</name>
        <dbReference type="ChEBI" id="CHEBI:18420"/>
        <label>5</label>
    </ligand>
</feature>
<dbReference type="Pfam" id="PF00586">
    <property type="entry name" value="AIRS"/>
    <property type="match status" value="1"/>
</dbReference>
<feature type="binding site" evidence="1">
    <location>
        <position position="56"/>
    </location>
    <ligand>
        <name>Mg(2+)</name>
        <dbReference type="ChEBI" id="CHEBI:18420"/>
        <label>1</label>
    </ligand>
</feature>
<dbReference type="AlphaFoldDB" id="A0A5Q3Q8T4"/>
<feature type="binding site" evidence="1">
    <location>
        <position position="86"/>
    </location>
    <ligand>
        <name>Mg(2+)</name>
        <dbReference type="ChEBI" id="CHEBI:18420"/>
        <label>4</label>
    </ligand>
</feature>
<comment type="similarity">
    <text evidence="1">Belongs to the thiamine-monophosphate kinase family.</text>
</comment>
<dbReference type="EMBL" id="CP045929">
    <property type="protein sequence ID" value="QGK71081.1"/>
    <property type="molecule type" value="Genomic_DNA"/>
</dbReference>
<feature type="binding site" evidence="1">
    <location>
        <position position="223"/>
    </location>
    <ligand>
        <name>ATP</name>
        <dbReference type="ChEBI" id="CHEBI:30616"/>
    </ligand>
</feature>
<dbReference type="GO" id="GO:0009229">
    <property type="term" value="P:thiamine diphosphate biosynthetic process"/>
    <property type="evidence" value="ECO:0007669"/>
    <property type="project" value="UniProtKB-UniRule"/>
</dbReference>
<feature type="binding site" evidence="1">
    <location>
        <position position="134"/>
    </location>
    <ligand>
        <name>Mg(2+)</name>
        <dbReference type="ChEBI" id="CHEBI:18420"/>
        <label>1</label>
    </ligand>
</feature>
<feature type="binding site" evidence="1">
    <location>
        <position position="274"/>
    </location>
    <ligand>
        <name>substrate</name>
    </ligand>
</feature>
<dbReference type="Gene3D" id="3.90.650.10">
    <property type="entry name" value="PurM-like C-terminal domain"/>
    <property type="match status" value="1"/>
</dbReference>
<keyword evidence="1" id="KW-0784">Thiamine biosynthesis</keyword>
<feature type="binding site" evidence="1">
    <location>
        <position position="41"/>
    </location>
    <ligand>
        <name>Mg(2+)</name>
        <dbReference type="ChEBI" id="CHEBI:18420"/>
        <label>4</label>
    </ligand>
</feature>
<feature type="binding site" evidence="1">
    <location>
        <position position="57"/>
    </location>
    <ligand>
        <name>Mg(2+)</name>
        <dbReference type="ChEBI" id="CHEBI:18420"/>
        <label>2</label>
    </ligand>
</feature>
<evidence type="ECO:0000313" key="3">
    <source>
        <dbReference type="EMBL" id="QGK71081.1"/>
    </source>
</evidence>
<keyword evidence="4" id="KW-1185">Reference proteome</keyword>
<feature type="domain" description="PurM-like N-terminal" evidence="2">
    <location>
        <begin position="39"/>
        <end position="149"/>
    </location>
</feature>
<feature type="binding site" evidence="1">
    <location>
        <position position="55"/>
    </location>
    <ligand>
        <name>Mg(2+)</name>
        <dbReference type="ChEBI" id="CHEBI:18420"/>
        <label>4</label>
    </ligand>
</feature>
<dbReference type="PANTHER" id="PTHR30270:SF0">
    <property type="entry name" value="THIAMINE-MONOPHOSPHATE KINASE"/>
    <property type="match status" value="1"/>
</dbReference>
<dbReference type="UniPathway" id="UPA00060">
    <property type="reaction ID" value="UER00142"/>
</dbReference>
<dbReference type="GO" id="GO:0009030">
    <property type="term" value="F:thiamine-phosphate kinase activity"/>
    <property type="evidence" value="ECO:0007669"/>
    <property type="project" value="UniProtKB-UniRule"/>
</dbReference>
<keyword evidence="1 3" id="KW-0418">Kinase</keyword>
<keyword evidence="1" id="KW-0067">ATP-binding</keyword>
<comment type="function">
    <text evidence="1">Catalyzes the ATP-dependent phosphorylation of thiamine-monophosphate (TMP) to form thiamine-pyrophosphate (TPP), the active form of vitamin B1.</text>
</comment>
<keyword evidence="1" id="KW-0479">Metal-binding</keyword>
<feature type="binding site" evidence="1">
    <location>
        <position position="41"/>
    </location>
    <ligand>
        <name>Mg(2+)</name>
        <dbReference type="ChEBI" id="CHEBI:18420"/>
        <label>3</label>
    </ligand>
</feature>
<feature type="binding site" evidence="1">
    <location>
        <position position="64"/>
    </location>
    <ligand>
        <name>substrate</name>
    </ligand>
</feature>
<evidence type="ECO:0000256" key="1">
    <source>
        <dbReference type="HAMAP-Rule" id="MF_02128"/>
    </source>
</evidence>
<keyword evidence="1" id="KW-0547">Nucleotide-binding</keyword>
<dbReference type="InterPro" id="IPR016188">
    <property type="entry name" value="PurM-like_N"/>
</dbReference>
<dbReference type="KEGG" id="sace:GIY23_17520"/>
<dbReference type="GO" id="GO:0005524">
    <property type="term" value="F:ATP binding"/>
    <property type="evidence" value="ECO:0007669"/>
    <property type="project" value="UniProtKB-UniRule"/>
</dbReference>
<name>A0A5Q3Q8T4_9PSEU</name>
<dbReference type="Proteomes" id="UP000371041">
    <property type="component" value="Chromosome"/>
</dbReference>
<dbReference type="Gene3D" id="3.30.1330.10">
    <property type="entry name" value="PurM-like, N-terminal domain"/>
    <property type="match status" value="1"/>
</dbReference>
<dbReference type="EC" id="2.7.4.16" evidence="1"/>
<dbReference type="InterPro" id="IPR036676">
    <property type="entry name" value="PurM-like_C_sf"/>
</dbReference>
<feature type="binding site" evidence="1">
    <location>
        <position position="57"/>
    </location>
    <ligand>
        <name>Mg(2+)</name>
        <dbReference type="ChEBI" id="CHEBI:18420"/>
        <label>1</label>
    </ligand>
</feature>
<gene>
    <name evidence="1" type="primary">thiL</name>
    <name evidence="3" type="ORF">GIY23_17520</name>
</gene>
<dbReference type="InterPro" id="IPR006283">
    <property type="entry name" value="ThiL-like"/>
</dbReference>
<dbReference type="CDD" id="cd02194">
    <property type="entry name" value="ThiL"/>
    <property type="match status" value="1"/>
</dbReference>
<feature type="binding site" evidence="1">
    <location>
        <position position="86"/>
    </location>
    <ligand>
        <name>Mg(2+)</name>
        <dbReference type="ChEBI" id="CHEBI:18420"/>
        <label>2</label>
    </ligand>
</feature>
<dbReference type="GO" id="GO:0000287">
    <property type="term" value="F:magnesium ion binding"/>
    <property type="evidence" value="ECO:0007669"/>
    <property type="project" value="UniProtKB-UniRule"/>
</dbReference>
<comment type="miscellaneous">
    <text evidence="1">Reaction mechanism of ThiL seems to utilize a direct, inline transfer of the gamma-phosphate of ATP to TMP rather than a phosphorylated enzyme intermediate.</text>
</comment>
<evidence type="ECO:0000313" key="4">
    <source>
        <dbReference type="Proteomes" id="UP000371041"/>
    </source>
</evidence>
<organism evidence="3 4">
    <name type="scientific">Allosaccharopolyspora coralli</name>
    <dbReference type="NCBI Taxonomy" id="2665642"/>
    <lineage>
        <taxon>Bacteria</taxon>
        <taxon>Bacillati</taxon>
        <taxon>Actinomycetota</taxon>
        <taxon>Actinomycetes</taxon>
        <taxon>Pseudonocardiales</taxon>
        <taxon>Pseudonocardiaceae</taxon>
        <taxon>Allosaccharopolyspora</taxon>
    </lineage>
</organism>
<keyword evidence="1 3" id="KW-0808">Transferase</keyword>
<dbReference type="SUPFAM" id="SSF56042">
    <property type="entry name" value="PurM C-terminal domain-like"/>
    <property type="match status" value="1"/>
</dbReference>
<dbReference type="HAMAP" id="MF_02128">
    <property type="entry name" value="TMP_kinase"/>
    <property type="match status" value="1"/>
</dbReference>
<dbReference type="SUPFAM" id="SSF55326">
    <property type="entry name" value="PurM N-terminal domain-like"/>
    <property type="match status" value="1"/>
</dbReference>
<keyword evidence="1" id="KW-0460">Magnesium</keyword>
<dbReference type="PANTHER" id="PTHR30270">
    <property type="entry name" value="THIAMINE-MONOPHOSPHATE KINASE"/>
    <property type="match status" value="1"/>
</dbReference>
<sequence>MGPDQAEDANTVAGVGEFGLIHRVIAGHEQPAGTVLGPGDDAAVLDAPDGRIVATTDVLVENVHFRFDWSNAHQVGRKAVAVNLSDIAAMGARPTGLLVGLACPPDLPTSVVDELSAGMWEEAQSAGAGVVGGDMVSATALTISITALGDLGGRAPVTRSGARPGDVVAVAGRLGWAAAGLAVLGRGFRSPVAVVSAQRVPEPPYTAGPQAADAGATSMVDVSDGLLADLGHVAESSEVSVDVRTELLDVPQRLVEVASALGADPRHWVLTGGEDQSLVATFPSAQAVPEGWTVVGSVAGGKGVTVDGEEYAGDAGWQHWR</sequence>
<dbReference type="GO" id="GO:0009228">
    <property type="term" value="P:thiamine biosynthetic process"/>
    <property type="evidence" value="ECO:0007669"/>
    <property type="project" value="UniProtKB-KW"/>
</dbReference>
<feature type="binding site" evidence="1">
    <location>
        <begin position="133"/>
        <end position="134"/>
    </location>
    <ligand>
        <name>ATP</name>
        <dbReference type="ChEBI" id="CHEBI:30616"/>
    </ligand>
</feature>
<dbReference type="PIRSF" id="PIRSF005303">
    <property type="entry name" value="Thiam_monoph_kin"/>
    <property type="match status" value="1"/>
</dbReference>
<feature type="binding site" evidence="1">
    <location>
        <position position="317"/>
    </location>
    <ligand>
        <name>substrate</name>
    </ligand>
</feature>
<dbReference type="NCBIfam" id="NF004351">
    <property type="entry name" value="PRK05731.1-4"/>
    <property type="match status" value="1"/>
</dbReference>
<feature type="binding site" evidence="1">
    <location>
        <position position="86"/>
    </location>
    <ligand>
        <name>Mg(2+)</name>
        <dbReference type="ChEBI" id="CHEBI:18420"/>
        <label>3</label>
    </ligand>
</feature>
<comment type="catalytic activity">
    <reaction evidence="1">
        <text>thiamine phosphate + ATP = thiamine diphosphate + ADP</text>
        <dbReference type="Rhea" id="RHEA:15913"/>
        <dbReference type="ChEBI" id="CHEBI:30616"/>
        <dbReference type="ChEBI" id="CHEBI:37575"/>
        <dbReference type="ChEBI" id="CHEBI:58937"/>
        <dbReference type="ChEBI" id="CHEBI:456216"/>
        <dbReference type="EC" id="2.7.4.16"/>
    </reaction>
</comment>
<comment type="caution">
    <text evidence="1">Lacks conserved residue(s) required for the propagation of feature annotation.</text>
</comment>
<accession>A0A5Q3Q8T4</accession>
<feature type="binding site" evidence="1">
    <location>
        <position position="159"/>
    </location>
    <ligand>
        <name>ATP</name>
        <dbReference type="ChEBI" id="CHEBI:30616"/>
    </ligand>
</feature>
<reference evidence="4" key="1">
    <citation type="submission" date="2019-11" db="EMBL/GenBank/DDBJ databases">
        <title>The complete genome sequence of Saccharopolyspora sp. E2A.</title>
        <authorList>
            <person name="Zhang G."/>
        </authorList>
    </citation>
    <scope>NUCLEOTIDE SEQUENCE [LARGE SCALE GENOMIC DNA]</scope>
    <source>
        <strain evidence="4">E2A</strain>
    </source>
</reference>
<proteinExistence type="inferred from homology"/>
<protein>
    <recommendedName>
        <fullName evidence="1">Thiamine-monophosphate kinase</fullName>
        <shortName evidence="1">TMP kinase</shortName>
        <shortName evidence="1">Thiamine-phosphate kinase</shortName>
        <ecNumber evidence="1">2.7.4.16</ecNumber>
    </recommendedName>
</protein>
<dbReference type="RefSeq" id="WP_154077658.1">
    <property type="nucleotide sequence ID" value="NZ_CP045929.1"/>
</dbReference>
<evidence type="ECO:0000259" key="2">
    <source>
        <dbReference type="Pfam" id="PF00586"/>
    </source>
</evidence>
<feature type="binding site" evidence="1">
    <location>
        <position position="221"/>
    </location>
    <ligand>
        <name>Mg(2+)</name>
        <dbReference type="ChEBI" id="CHEBI:18420"/>
        <label>3</label>
    </ligand>
</feature>
<comment type="pathway">
    <text evidence="1">Cofactor biosynthesis; thiamine diphosphate biosynthesis; thiamine diphosphate from thiamine phosphate: step 1/1.</text>
</comment>
<dbReference type="InterPro" id="IPR036921">
    <property type="entry name" value="PurM-like_N_sf"/>
</dbReference>
<dbReference type="NCBIfam" id="TIGR01379">
    <property type="entry name" value="thiL"/>
    <property type="match status" value="1"/>
</dbReference>